<evidence type="ECO:0000256" key="1">
    <source>
        <dbReference type="SAM" id="MobiDB-lite"/>
    </source>
</evidence>
<keyword evidence="3" id="KW-1185">Reference proteome</keyword>
<dbReference type="Pfam" id="PF18143">
    <property type="entry name" value="HAD_SAK_2"/>
    <property type="match status" value="1"/>
</dbReference>
<protein>
    <submittedName>
        <fullName evidence="2">Uncharacterized protein</fullName>
    </submittedName>
</protein>
<reference evidence="3" key="1">
    <citation type="submission" date="2017-03" db="EMBL/GenBank/DDBJ databases">
        <authorList>
            <person name="Monnet C."/>
        </authorList>
    </citation>
    <scope>NUCLEOTIDE SEQUENCE [LARGE SCALE GENOMIC DNA]</scope>
    <source>
        <strain evidence="3">SJ5-8</strain>
    </source>
</reference>
<dbReference type="RefSeq" id="WP_180951836.1">
    <property type="nucleotide sequence ID" value="NZ_FXZM01000004.1"/>
</dbReference>
<feature type="region of interest" description="Disordered" evidence="1">
    <location>
        <begin position="189"/>
        <end position="239"/>
    </location>
</feature>
<name>A0A2H1L3P0_9MICO</name>
<accession>A0A2H1L3P0</accession>
<dbReference type="EMBL" id="FXZM01000004">
    <property type="protein sequence ID" value="SMY11516.1"/>
    <property type="molecule type" value="Genomic_DNA"/>
</dbReference>
<evidence type="ECO:0000313" key="2">
    <source>
        <dbReference type="EMBL" id="SMY11516.1"/>
    </source>
</evidence>
<proteinExistence type="predicted"/>
<feature type="compositionally biased region" description="Low complexity" evidence="1">
    <location>
        <begin position="217"/>
        <end position="231"/>
    </location>
</feature>
<dbReference type="Proteomes" id="UP000234462">
    <property type="component" value="Unassembled WGS sequence"/>
</dbReference>
<feature type="compositionally biased region" description="Basic residues" evidence="1">
    <location>
        <begin position="189"/>
        <end position="203"/>
    </location>
</feature>
<organism evidence="2 3">
    <name type="scientific">Brevibacterium jeotgali</name>
    <dbReference type="NCBI Taxonomy" id="1262550"/>
    <lineage>
        <taxon>Bacteria</taxon>
        <taxon>Bacillati</taxon>
        <taxon>Actinomycetota</taxon>
        <taxon>Actinomycetes</taxon>
        <taxon>Micrococcales</taxon>
        <taxon>Brevibacteriaceae</taxon>
        <taxon>Brevibacterium</taxon>
    </lineage>
</organism>
<gene>
    <name evidence="2" type="ORF">BJEO58_01101</name>
</gene>
<evidence type="ECO:0000313" key="3">
    <source>
        <dbReference type="Proteomes" id="UP000234462"/>
    </source>
</evidence>
<dbReference type="AlphaFoldDB" id="A0A2H1L3P0"/>
<sequence length="239" mass="27029">MRGTGTTEAARGHATLFLDVDGVLNSYPVAGLRYLRERRRRARAWAFELHYRPQIVRALDRLVETHDVDIVWLSTWSHRCTGELEPALRFRHSFDVVPMPDDSFNRFAGDPHVWWKAIHMSAWLDDDPDRRAVWVDDDLAAPVTRAHFAQRYPDRLLMVAPTFSEGLLASHLSTIRDFLDLRSRRERRAARRAGRSGRARLLTRKATESALDAQPSAAPAADEAAGAAGPARADREGTQ</sequence>